<reference evidence="6 7" key="1">
    <citation type="submission" date="2018-12" db="EMBL/GenBank/DDBJ databases">
        <authorList>
            <person name="Yu L."/>
        </authorList>
    </citation>
    <scope>NUCLEOTIDE SEQUENCE [LARGE SCALE GENOMIC DNA]</scope>
    <source>
        <strain evidence="6 7">S5H2222</strain>
    </source>
</reference>
<comment type="subcellular location">
    <subcellularLocation>
        <location evidence="1">Membrane</location>
        <topology evidence="1">Multi-pass membrane protein</topology>
    </subcellularLocation>
</comment>
<evidence type="ECO:0000256" key="2">
    <source>
        <dbReference type="ARBA" id="ARBA00022692"/>
    </source>
</evidence>
<evidence type="ECO:0000256" key="3">
    <source>
        <dbReference type="ARBA" id="ARBA00022989"/>
    </source>
</evidence>
<proteinExistence type="predicted"/>
<evidence type="ECO:0000256" key="4">
    <source>
        <dbReference type="ARBA" id="ARBA00023136"/>
    </source>
</evidence>
<sequence length="106" mass="12224">MEQNKVLSALCYISLLFAPFLLPLIVYFVVKDSEVKFHAKRAFLSHLIPVVFLILISLFGVIGMFSSYYYDMNSFAYIIFGLMAVYMIISIACIIWNIIQAIRVIR</sequence>
<accession>A0A431UTJ9</accession>
<dbReference type="RefSeq" id="WP_126293967.1">
    <property type="nucleotide sequence ID" value="NZ_CP155468.1"/>
</dbReference>
<evidence type="ECO:0000256" key="1">
    <source>
        <dbReference type="ARBA" id="ARBA00004141"/>
    </source>
</evidence>
<keyword evidence="7" id="KW-1185">Reference proteome</keyword>
<dbReference type="OrthoDB" id="2328241at2"/>
<name>A0A431UTJ9_9BACI</name>
<evidence type="ECO:0000313" key="7">
    <source>
        <dbReference type="Proteomes" id="UP000276349"/>
    </source>
</evidence>
<dbReference type="AlphaFoldDB" id="A0A431UTJ9"/>
<keyword evidence="2 5" id="KW-0812">Transmembrane</keyword>
<comment type="caution">
    <text evidence="6">The sequence shown here is derived from an EMBL/GenBank/DDBJ whole genome shotgun (WGS) entry which is preliminary data.</text>
</comment>
<keyword evidence="3 5" id="KW-1133">Transmembrane helix</keyword>
<feature type="transmembrane region" description="Helical" evidence="5">
    <location>
        <begin position="42"/>
        <end position="69"/>
    </location>
</feature>
<evidence type="ECO:0000256" key="5">
    <source>
        <dbReference type="SAM" id="Phobius"/>
    </source>
</evidence>
<protein>
    <submittedName>
        <fullName evidence="6">DUF4870 domain-containing protein</fullName>
    </submittedName>
</protein>
<organism evidence="6 7">
    <name type="scientific">Lysinibacillus telephonicus</name>
    <dbReference type="NCBI Taxonomy" id="1714840"/>
    <lineage>
        <taxon>Bacteria</taxon>
        <taxon>Bacillati</taxon>
        <taxon>Bacillota</taxon>
        <taxon>Bacilli</taxon>
        <taxon>Bacillales</taxon>
        <taxon>Bacillaceae</taxon>
        <taxon>Lysinibacillus</taxon>
    </lineage>
</organism>
<dbReference type="Pfam" id="PF09685">
    <property type="entry name" value="MamF_MmsF"/>
    <property type="match status" value="1"/>
</dbReference>
<dbReference type="EMBL" id="RXNR01000018">
    <property type="protein sequence ID" value="RTQ93550.1"/>
    <property type="molecule type" value="Genomic_DNA"/>
</dbReference>
<dbReference type="Proteomes" id="UP000276349">
    <property type="component" value="Unassembled WGS sequence"/>
</dbReference>
<keyword evidence="4 5" id="KW-0472">Membrane</keyword>
<feature type="transmembrane region" description="Helical" evidence="5">
    <location>
        <begin position="6"/>
        <end position="30"/>
    </location>
</feature>
<dbReference type="InterPro" id="IPR019109">
    <property type="entry name" value="MamF_MmsF"/>
</dbReference>
<gene>
    <name evidence="6" type="ORF">EKG35_08220</name>
</gene>
<feature type="transmembrane region" description="Helical" evidence="5">
    <location>
        <begin position="75"/>
        <end position="99"/>
    </location>
</feature>
<evidence type="ECO:0000313" key="6">
    <source>
        <dbReference type="EMBL" id="RTQ93550.1"/>
    </source>
</evidence>